<dbReference type="Pfam" id="PF13840">
    <property type="entry name" value="ACT_7"/>
    <property type="match status" value="1"/>
</dbReference>
<gene>
    <name evidence="3" type="ORF">KDI_09750</name>
</gene>
<evidence type="ECO:0000313" key="3">
    <source>
        <dbReference type="EMBL" id="GCF07411.1"/>
    </source>
</evidence>
<evidence type="ECO:0000259" key="2">
    <source>
        <dbReference type="Pfam" id="PF21631"/>
    </source>
</evidence>
<name>A0A5A5T7F8_9CHLR</name>
<proteinExistence type="predicted"/>
<dbReference type="AlphaFoldDB" id="A0A5A5T7F8"/>
<evidence type="ECO:0000259" key="1">
    <source>
        <dbReference type="Pfam" id="PF13840"/>
    </source>
</evidence>
<dbReference type="EMBL" id="BIXY01000010">
    <property type="protein sequence ID" value="GCF07411.1"/>
    <property type="molecule type" value="Genomic_DNA"/>
</dbReference>
<feature type="domain" description="CASTOR ACT" evidence="1">
    <location>
        <begin position="59"/>
        <end position="120"/>
    </location>
</feature>
<reference evidence="3 4" key="1">
    <citation type="submission" date="2019-01" db="EMBL/GenBank/DDBJ databases">
        <title>Draft genome sequence of Dictyobacter sp. Uno17.</title>
        <authorList>
            <person name="Wang C.M."/>
            <person name="Zheng Y."/>
            <person name="Sakai Y."/>
            <person name="Abe K."/>
            <person name="Yokota A."/>
            <person name="Yabe S."/>
        </authorList>
    </citation>
    <scope>NUCLEOTIDE SEQUENCE [LARGE SCALE GENOMIC DNA]</scope>
    <source>
        <strain evidence="3 4">Uno17</strain>
    </source>
</reference>
<organism evidence="3 4">
    <name type="scientific">Dictyobacter arantiisoli</name>
    <dbReference type="NCBI Taxonomy" id="2014874"/>
    <lineage>
        <taxon>Bacteria</taxon>
        <taxon>Bacillati</taxon>
        <taxon>Chloroflexota</taxon>
        <taxon>Ktedonobacteria</taxon>
        <taxon>Ktedonobacterales</taxon>
        <taxon>Dictyobacteraceae</taxon>
        <taxon>Dictyobacter</taxon>
    </lineage>
</organism>
<dbReference type="Proteomes" id="UP000322530">
    <property type="component" value="Unassembled WGS sequence"/>
</dbReference>
<dbReference type="InterPro" id="IPR049447">
    <property type="entry name" value="A9CJY8-like_N"/>
</dbReference>
<dbReference type="InterPro" id="IPR027795">
    <property type="entry name" value="CASTOR_ACT_dom"/>
</dbReference>
<comment type="caution">
    <text evidence="3">The sequence shown here is derived from an EMBL/GenBank/DDBJ whole genome shotgun (WGS) entry which is preliminary data.</text>
</comment>
<dbReference type="PANTHER" id="PTHR31131">
    <property type="entry name" value="CHROMOSOME 1, WHOLE GENOME SHOTGUN SEQUENCE"/>
    <property type="match status" value="1"/>
</dbReference>
<accession>A0A5A5T7F8</accession>
<dbReference type="Gene3D" id="3.30.2130.10">
    <property type="entry name" value="VC0802-like"/>
    <property type="match status" value="1"/>
</dbReference>
<sequence length="129" mass="14337">MRLLTLFVLPSSYAFCRLHPDGHIPHWALLGNEFISLTRTDEELSVVCLEENVPEDAQAERGWRCIKVEGPFDFSVSGVHASLALPLAEANISVMGIATYQTDYLLMKEQDLEPAIAVLSKAGHTIRRS</sequence>
<dbReference type="PANTHER" id="PTHR31131:SF6">
    <property type="entry name" value="CASTOR ACT DOMAIN-CONTAINING PROTEIN"/>
    <property type="match status" value="1"/>
</dbReference>
<dbReference type="InterPro" id="IPR051719">
    <property type="entry name" value="CASTOR_mTORC1"/>
</dbReference>
<keyword evidence="4" id="KW-1185">Reference proteome</keyword>
<evidence type="ECO:0000313" key="4">
    <source>
        <dbReference type="Proteomes" id="UP000322530"/>
    </source>
</evidence>
<protein>
    <submittedName>
        <fullName evidence="3">Amino acid-binding protein</fullName>
    </submittedName>
</protein>
<dbReference type="InterPro" id="IPR016540">
    <property type="entry name" value="UCP008459"/>
</dbReference>
<dbReference type="Pfam" id="PF21631">
    <property type="entry name" value="A9CJY8-like_N"/>
    <property type="match status" value="1"/>
</dbReference>
<dbReference type="PIRSF" id="PIRSF008459">
    <property type="entry name" value="UCP008459"/>
    <property type="match status" value="1"/>
</dbReference>
<dbReference type="SUPFAM" id="SSF55021">
    <property type="entry name" value="ACT-like"/>
    <property type="match status" value="2"/>
</dbReference>
<dbReference type="InterPro" id="IPR045865">
    <property type="entry name" value="ACT-like_dom_sf"/>
</dbReference>
<dbReference type="RefSeq" id="WP_235932489.1">
    <property type="nucleotide sequence ID" value="NZ_BIXY01000010.1"/>
</dbReference>
<feature type="domain" description="A9CJY8-like N-terminal" evidence="2">
    <location>
        <begin position="12"/>
        <end position="56"/>
    </location>
</feature>